<dbReference type="Pfam" id="PF22939">
    <property type="entry name" value="WHD_GPIID"/>
    <property type="match status" value="1"/>
</dbReference>
<feature type="region of interest" description="Disordered" evidence="4">
    <location>
        <begin position="1"/>
        <end position="37"/>
    </location>
</feature>
<dbReference type="InterPro" id="IPR027417">
    <property type="entry name" value="P-loop_NTPase"/>
</dbReference>
<protein>
    <submittedName>
        <fullName evidence="7">Uncharacterized protein</fullName>
    </submittedName>
</protein>
<feature type="repeat" description="ANK" evidence="3">
    <location>
        <begin position="899"/>
        <end position="931"/>
    </location>
</feature>
<dbReference type="GO" id="GO:0003824">
    <property type="term" value="F:catalytic activity"/>
    <property type="evidence" value="ECO:0007669"/>
    <property type="project" value="InterPro"/>
</dbReference>
<feature type="compositionally biased region" description="Acidic residues" evidence="4">
    <location>
        <begin position="25"/>
        <end position="37"/>
    </location>
</feature>
<gene>
    <name evidence="7" type="ORF">CBYS24578_00010242</name>
</gene>
<feature type="repeat" description="ANK" evidence="3">
    <location>
        <begin position="1203"/>
        <end position="1225"/>
    </location>
</feature>
<feature type="domain" description="Nephrocystin 3-like N-terminal" evidence="6">
    <location>
        <begin position="413"/>
        <end position="578"/>
    </location>
</feature>
<feature type="repeat" description="ANK" evidence="3">
    <location>
        <begin position="1000"/>
        <end position="1032"/>
    </location>
</feature>
<comment type="caution">
    <text evidence="7">The sequence shown here is derived from an EMBL/GenBank/DDBJ whole genome shotgun (WGS) entry which is preliminary data.</text>
</comment>
<dbReference type="SMART" id="SM00248">
    <property type="entry name" value="ANK"/>
    <property type="match status" value="15"/>
</dbReference>
<dbReference type="SUPFAM" id="SSF53167">
    <property type="entry name" value="Purine and uridine phosphorylases"/>
    <property type="match status" value="1"/>
</dbReference>
<dbReference type="Pfam" id="PF00023">
    <property type="entry name" value="Ank"/>
    <property type="match status" value="4"/>
</dbReference>
<dbReference type="PANTHER" id="PTHR24198:SF165">
    <property type="entry name" value="ANKYRIN REPEAT-CONTAINING PROTEIN-RELATED"/>
    <property type="match status" value="1"/>
</dbReference>
<sequence length="1462" mass="161762">MEKRKCMSDDAQQAADQSKKRKQDEDTDEESDLEPLNEIDPDDITVAIFCALPYESVAVKYSLDQEFLCRPRASGQKKYVYSFGRIGEHKIVIARPHQMGPVKAAQCAATVCQQFPHVRFALIVGIGAGIPRLPDHDIRLGDIAVSIPKDGHPGVLEYDYGKYERDGAFSLKGCLDKPPPILISADGSLEEDEIMNRSPLRSILRTITRQCVFKRPSSDDILFHESFHHVSKGEGCARCLDVDDEKVLDRPERDKPRLPVVHRGLILSGGGVIKNPDDRNRLQRDQKDAICFEMEAAGIADEIPCLVVRGICDYADTHKQDEWHYYAAAVAAAYAKALLQKCDFSEVGGTRTMKETMQDVVKGLSTVTKSVNELAQLTDSNIQETKHKGLLDWLTPANYALQQSDFLRRRQPGTGQWLLDSSQYQHWLKSSKATLFCSGIPGAGKTILTSIVVDHLSNTFTKGSNVGVAYLYCNFRRQQEQTLEHYLASLLKQLTQEQDSISVSLQDLYGRHKHKHTQPSVAELSETLLDLMGAYEKVFIVMDALDECTTIGACRSKLLTELFNLREKTETRIFATSRVNDDISKAFHGALTIEIEASAKDLGAYLAGQMQLQQSDIFDTDLQNMTVSEIVRAANGMFLLAELHMNTVVGLPTKGDVKQALQNLAKGVEGLDETYQLAMRRIEDQGKGYRELAKQILAWIIHAKRPLSTQELRHALAVKPGMTTMDDDYIPTTRILRSVCTGLVTVDDESGTIRLVHYTTQQYFERTWTNWFPSAQIDITTICVTYLSFEVFQSGYCTTLRQFHRRLQSNPLYDYAAMNWGYHAREVSDLPKAVFDFLRCESRVEAASQVIMKAKSFLGSDINASPTGMTGHHLVAYFGVLKVLNELLGGCDLNIKDGYGRTPLSYAAEEGNEDVVELLIKKNVDLNVKDEEDCAPLLLAAKAGNHTIVEILLAEEGVEVNTRDINGQTPLSQAAENGSKLVVRTLLDKDGVDINLQDKYGQTPLLLAARNGHEAVVRLLIDKNSNPNAKDIDGWTPLSLAARNGHQVVVKTLLAKAGTNPDTKDKYGSTPLSLAAENQHEDVVDLLLANPNVDPNSKDDKGWTPLSLVVRNGYASIVKRFLAVRVTDPNARDPDSLTPLFLAVNNGDIEVVKLLLSRDGVNVNARDQYTQTPLLLASREGNEGLVKLLLAHEKIDPNLKNASGRTPLLLAIEKSHESVVKLLLDADGIDLEFADRNRWTALSWCAAHGLSEAVEKLLEKRSINPDLRDSCGQTPLSLAAGNGNVTIAKMLLETKQVDIDSKDIDGQTPLSLAAEYGYESMVKLLLAYDSKGLNLQDNRKRTPIIMAIENNHVAVVKQLLSHGGVNLNSSYYYGMGLRELALNRGYKGIVQMLDEVDASSSVELKPPVTFPISREPWDIAVEEDSLATAGIKCDSGSIYATGYSRSKLAQLTKAAKSSTVFS</sequence>
<dbReference type="PANTHER" id="PTHR24198">
    <property type="entry name" value="ANKYRIN REPEAT AND PROTEIN KINASE DOMAIN-CONTAINING PROTEIN"/>
    <property type="match status" value="1"/>
</dbReference>
<feature type="repeat" description="ANK" evidence="3">
    <location>
        <begin position="1271"/>
        <end position="1293"/>
    </location>
</feature>
<evidence type="ECO:0000313" key="7">
    <source>
        <dbReference type="EMBL" id="CAG9983235.1"/>
    </source>
</evidence>
<evidence type="ECO:0000313" key="8">
    <source>
        <dbReference type="Proteomes" id="UP000754883"/>
    </source>
</evidence>
<dbReference type="EMBL" id="CABFNO020001361">
    <property type="protein sequence ID" value="CAG9983235.1"/>
    <property type="molecule type" value="Genomic_DNA"/>
</dbReference>
<evidence type="ECO:0000256" key="1">
    <source>
        <dbReference type="ARBA" id="ARBA00022737"/>
    </source>
</evidence>
<dbReference type="PROSITE" id="PS50297">
    <property type="entry name" value="ANK_REP_REGION"/>
    <property type="match status" value="9"/>
</dbReference>
<dbReference type="InterPro" id="IPR036770">
    <property type="entry name" value="Ankyrin_rpt-contain_sf"/>
</dbReference>
<reference evidence="8" key="1">
    <citation type="submission" date="2019-06" db="EMBL/GenBank/DDBJ databases">
        <authorList>
            <person name="Broberg M."/>
        </authorList>
    </citation>
    <scope>NUCLEOTIDE SEQUENCE [LARGE SCALE GENOMIC DNA]</scope>
</reference>
<dbReference type="InterPro" id="IPR035994">
    <property type="entry name" value="Nucleoside_phosphorylase_sf"/>
</dbReference>
<evidence type="ECO:0000259" key="5">
    <source>
        <dbReference type="Pfam" id="PF22939"/>
    </source>
</evidence>
<dbReference type="Gene3D" id="3.40.50.1580">
    <property type="entry name" value="Nucleoside phosphorylase domain"/>
    <property type="match status" value="1"/>
</dbReference>
<dbReference type="Pfam" id="PF24883">
    <property type="entry name" value="NPHP3_N"/>
    <property type="match status" value="1"/>
</dbReference>
<feature type="repeat" description="ANK" evidence="3">
    <location>
        <begin position="1135"/>
        <end position="1168"/>
    </location>
</feature>
<evidence type="ECO:0000256" key="2">
    <source>
        <dbReference type="ARBA" id="ARBA00023043"/>
    </source>
</evidence>
<proteinExistence type="predicted"/>
<evidence type="ECO:0000256" key="3">
    <source>
        <dbReference type="PROSITE-ProRule" id="PRU00023"/>
    </source>
</evidence>
<dbReference type="InterPro" id="IPR056884">
    <property type="entry name" value="NPHP3-like_N"/>
</dbReference>
<accession>A0A9N9UAV6</accession>
<dbReference type="Gene3D" id="3.40.50.300">
    <property type="entry name" value="P-loop containing nucleotide triphosphate hydrolases"/>
    <property type="match status" value="1"/>
</dbReference>
<feature type="repeat" description="ANK" evidence="3">
    <location>
        <begin position="966"/>
        <end position="999"/>
    </location>
</feature>
<dbReference type="SUPFAM" id="SSF52540">
    <property type="entry name" value="P-loop containing nucleoside triphosphate hydrolases"/>
    <property type="match status" value="1"/>
</dbReference>
<feature type="repeat" description="ANK" evidence="3">
    <location>
        <begin position="1067"/>
        <end position="1100"/>
    </location>
</feature>
<evidence type="ECO:0000259" key="6">
    <source>
        <dbReference type="Pfam" id="PF24883"/>
    </source>
</evidence>
<dbReference type="Gene3D" id="1.25.40.20">
    <property type="entry name" value="Ankyrin repeat-containing domain"/>
    <property type="match status" value="4"/>
</dbReference>
<dbReference type="PROSITE" id="PS50088">
    <property type="entry name" value="ANK_REPEAT"/>
    <property type="match status" value="9"/>
</dbReference>
<dbReference type="InterPro" id="IPR054471">
    <property type="entry name" value="GPIID_WHD"/>
</dbReference>
<feature type="repeat" description="ANK" evidence="3">
    <location>
        <begin position="1305"/>
        <end position="1326"/>
    </location>
</feature>
<dbReference type="Pfam" id="PF12796">
    <property type="entry name" value="Ank_2"/>
    <property type="match status" value="4"/>
</dbReference>
<evidence type="ECO:0000256" key="4">
    <source>
        <dbReference type="SAM" id="MobiDB-lite"/>
    </source>
</evidence>
<organism evidence="7 8">
    <name type="scientific">Clonostachys byssicola</name>
    <dbReference type="NCBI Taxonomy" id="160290"/>
    <lineage>
        <taxon>Eukaryota</taxon>
        <taxon>Fungi</taxon>
        <taxon>Dikarya</taxon>
        <taxon>Ascomycota</taxon>
        <taxon>Pezizomycotina</taxon>
        <taxon>Sordariomycetes</taxon>
        <taxon>Hypocreomycetidae</taxon>
        <taxon>Hypocreales</taxon>
        <taxon>Bionectriaceae</taxon>
        <taxon>Clonostachys</taxon>
    </lineage>
</organism>
<dbReference type="InterPro" id="IPR002110">
    <property type="entry name" value="Ankyrin_rpt"/>
</dbReference>
<dbReference type="OrthoDB" id="1577640at2759"/>
<dbReference type="PRINTS" id="PR01415">
    <property type="entry name" value="ANKYRIN"/>
</dbReference>
<dbReference type="SUPFAM" id="SSF48403">
    <property type="entry name" value="Ankyrin repeat"/>
    <property type="match status" value="2"/>
</dbReference>
<keyword evidence="8" id="KW-1185">Reference proteome</keyword>
<feature type="domain" description="GPI inositol-deacylase winged helix" evidence="5">
    <location>
        <begin position="685"/>
        <end position="764"/>
    </location>
</feature>
<keyword evidence="2 3" id="KW-0040">ANK repeat</keyword>
<dbReference type="GO" id="GO:0009116">
    <property type="term" value="P:nucleoside metabolic process"/>
    <property type="evidence" value="ECO:0007669"/>
    <property type="project" value="InterPro"/>
</dbReference>
<feature type="repeat" description="ANK" evidence="3">
    <location>
        <begin position="1033"/>
        <end position="1066"/>
    </location>
</feature>
<reference evidence="7 8" key="2">
    <citation type="submission" date="2021-10" db="EMBL/GenBank/DDBJ databases">
        <authorList>
            <person name="Piombo E."/>
        </authorList>
    </citation>
    <scope>NUCLEOTIDE SEQUENCE [LARGE SCALE GENOMIC DNA]</scope>
</reference>
<dbReference type="Proteomes" id="UP000754883">
    <property type="component" value="Unassembled WGS sequence"/>
</dbReference>
<name>A0A9N9UAV6_9HYPO</name>
<keyword evidence="1" id="KW-0677">Repeat</keyword>